<feature type="non-terminal residue" evidence="1">
    <location>
        <position position="90"/>
    </location>
</feature>
<gene>
    <name evidence="1" type="ORF">RYX56_22370</name>
</gene>
<proteinExistence type="predicted"/>
<name>A0ABU3XGT1_9BACI</name>
<evidence type="ECO:0000313" key="2">
    <source>
        <dbReference type="Proteomes" id="UP001287282"/>
    </source>
</evidence>
<keyword evidence="2" id="KW-1185">Reference proteome</keyword>
<dbReference type="Proteomes" id="UP001287282">
    <property type="component" value="Unassembled WGS sequence"/>
</dbReference>
<organism evidence="1 2">
    <name type="scientific">Alkalihalophilus lindianensis</name>
    <dbReference type="NCBI Taxonomy" id="1630542"/>
    <lineage>
        <taxon>Bacteria</taxon>
        <taxon>Bacillati</taxon>
        <taxon>Bacillota</taxon>
        <taxon>Bacilli</taxon>
        <taxon>Bacillales</taxon>
        <taxon>Bacillaceae</taxon>
        <taxon>Alkalihalophilus</taxon>
    </lineage>
</organism>
<comment type="caution">
    <text evidence="1">The sequence shown here is derived from an EMBL/GenBank/DDBJ whole genome shotgun (WGS) entry which is preliminary data.</text>
</comment>
<accession>A0ABU3XGT1</accession>
<evidence type="ECO:0000313" key="1">
    <source>
        <dbReference type="EMBL" id="MDV2687098.1"/>
    </source>
</evidence>
<dbReference type="EMBL" id="JAWJBA010000306">
    <property type="protein sequence ID" value="MDV2687098.1"/>
    <property type="molecule type" value="Genomic_DNA"/>
</dbReference>
<protein>
    <submittedName>
        <fullName evidence="1">Uncharacterized protein</fullName>
    </submittedName>
</protein>
<reference evidence="1 2" key="1">
    <citation type="submission" date="2023-10" db="EMBL/GenBank/DDBJ databases">
        <title>Screening of Alkalihalobacillus lindianensis BZ-TG-R113 and Its Alleviation of Salt Stress on Rapeseed Growth.</title>
        <authorList>
            <person name="Zhao B."/>
            <person name="Guo T."/>
        </authorList>
    </citation>
    <scope>NUCLEOTIDE SEQUENCE [LARGE SCALE GENOMIC DNA]</scope>
    <source>
        <strain evidence="1 2">BZ-TG-R113</strain>
    </source>
</reference>
<feature type="non-terminal residue" evidence="1">
    <location>
        <position position="1"/>
    </location>
</feature>
<sequence>ADILFSTVPSTKLIVSRIPLIIVNPIMNSLEKFNVIQSVYALIGKPLFQQPSIQHVMNIVEEYAQVKDKVGLETSLYELFTNNKKGPQEV</sequence>